<dbReference type="AlphaFoldDB" id="A0A4Q2J0D8"/>
<proteinExistence type="predicted"/>
<evidence type="ECO:0000313" key="2">
    <source>
        <dbReference type="Proteomes" id="UP000292347"/>
    </source>
</evidence>
<reference evidence="1 2" key="1">
    <citation type="submission" date="2019-01" db="EMBL/GenBank/DDBJ databases">
        <title>Sphingomonas mucosissima sp. nov. and Sphingomonas desiccabilis sp. nov., from biological soil crusts in the Colorado Plateau, USA.</title>
        <authorList>
            <person name="Zhu D."/>
        </authorList>
    </citation>
    <scope>NUCLEOTIDE SEQUENCE [LARGE SCALE GENOMIC DNA]</scope>
    <source>
        <strain evidence="1 2">CP1D</strain>
    </source>
</reference>
<evidence type="ECO:0000313" key="1">
    <source>
        <dbReference type="EMBL" id="RXZ35163.1"/>
    </source>
</evidence>
<name>A0A4Q2J0D8_9SPHN</name>
<comment type="caution">
    <text evidence="1">The sequence shown here is derived from an EMBL/GenBank/DDBJ whole genome shotgun (WGS) entry which is preliminary data.</text>
</comment>
<accession>A0A4Q2J0D8</accession>
<keyword evidence="2" id="KW-1185">Reference proteome</keyword>
<dbReference type="RefSeq" id="WP_129340937.1">
    <property type="nucleotide sequence ID" value="NZ_JACIDD010000001.1"/>
</dbReference>
<sequence>MSAVFSRFALQAAVSVAGVVAHEAGAEIEVRKPGAGEMRGLSVNPLIQGDYTSLETLAGRITKPALTKPQFAAMDPADLTQFHLEVLDFLLPSSAKQAVSPTE</sequence>
<gene>
    <name evidence="1" type="ORF">EO081_05875</name>
</gene>
<dbReference type="EMBL" id="SDPT01000001">
    <property type="protein sequence ID" value="RXZ35163.1"/>
    <property type="molecule type" value="Genomic_DNA"/>
</dbReference>
<dbReference type="OrthoDB" id="7366507at2"/>
<dbReference type="Proteomes" id="UP000292347">
    <property type="component" value="Unassembled WGS sequence"/>
</dbReference>
<protein>
    <submittedName>
        <fullName evidence="1">Phage tail assembly protein</fullName>
    </submittedName>
</protein>
<organism evidence="1 2">
    <name type="scientific">Sphingomonas desiccabilis</name>
    <dbReference type="NCBI Taxonomy" id="429134"/>
    <lineage>
        <taxon>Bacteria</taxon>
        <taxon>Pseudomonadati</taxon>
        <taxon>Pseudomonadota</taxon>
        <taxon>Alphaproteobacteria</taxon>
        <taxon>Sphingomonadales</taxon>
        <taxon>Sphingomonadaceae</taxon>
        <taxon>Sphingomonas</taxon>
    </lineage>
</organism>